<proteinExistence type="predicted"/>
<feature type="compositionally biased region" description="Low complexity" evidence="2">
    <location>
        <begin position="223"/>
        <end position="238"/>
    </location>
</feature>
<name>A0ABR4FU53_9EURO</name>
<feature type="compositionally biased region" description="Polar residues" evidence="2">
    <location>
        <begin position="239"/>
        <end position="252"/>
    </location>
</feature>
<evidence type="ECO:0000256" key="2">
    <source>
        <dbReference type="SAM" id="MobiDB-lite"/>
    </source>
</evidence>
<feature type="region of interest" description="Disordered" evidence="2">
    <location>
        <begin position="1"/>
        <end position="92"/>
    </location>
</feature>
<feature type="compositionally biased region" description="Low complexity" evidence="2">
    <location>
        <begin position="76"/>
        <end position="88"/>
    </location>
</feature>
<organism evidence="3 4">
    <name type="scientific">Aspergillus keveii</name>
    <dbReference type="NCBI Taxonomy" id="714993"/>
    <lineage>
        <taxon>Eukaryota</taxon>
        <taxon>Fungi</taxon>
        <taxon>Dikarya</taxon>
        <taxon>Ascomycota</taxon>
        <taxon>Pezizomycotina</taxon>
        <taxon>Eurotiomycetes</taxon>
        <taxon>Eurotiomycetidae</taxon>
        <taxon>Eurotiales</taxon>
        <taxon>Aspergillaceae</taxon>
        <taxon>Aspergillus</taxon>
        <taxon>Aspergillus subgen. Nidulantes</taxon>
    </lineage>
</organism>
<keyword evidence="1" id="KW-0175">Coiled coil</keyword>
<reference evidence="3 4" key="1">
    <citation type="submission" date="2024-07" db="EMBL/GenBank/DDBJ databases">
        <title>Section-level genome sequencing and comparative genomics of Aspergillus sections Usti and Cavernicolus.</title>
        <authorList>
            <consortium name="Lawrence Berkeley National Laboratory"/>
            <person name="Nybo J.L."/>
            <person name="Vesth T.C."/>
            <person name="Theobald S."/>
            <person name="Frisvad J.C."/>
            <person name="Larsen T.O."/>
            <person name="Kjaerboelling I."/>
            <person name="Rothschild-Mancinelli K."/>
            <person name="Lyhne E.K."/>
            <person name="Kogle M.E."/>
            <person name="Barry K."/>
            <person name="Clum A."/>
            <person name="Na H."/>
            <person name="Ledsgaard L."/>
            <person name="Lin J."/>
            <person name="Lipzen A."/>
            <person name="Kuo A."/>
            <person name="Riley R."/>
            <person name="Mondo S."/>
            <person name="Labutti K."/>
            <person name="Haridas S."/>
            <person name="Pangalinan J."/>
            <person name="Salamov A.A."/>
            <person name="Simmons B.A."/>
            <person name="Magnuson J.K."/>
            <person name="Chen J."/>
            <person name="Drula E."/>
            <person name="Henrissat B."/>
            <person name="Wiebenga A."/>
            <person name="Lubbers R.J."/>
            <person name="Gomes A.C."/>
            <person name="Makela M.R."/>
            <person name="Stajich J."/>
            <person name="Grigoriev I.V."/>
            <person name="Mortensen U.H."/>
            <person name="De Vries R.P."/>
            <person name="Baker S.E."/>
            <person name="Andersen M.R."/>
        </authorList>
    </citation>
    <scope>NUCLEOTIDE SEQUENCE [LARGE SCALE GENOMIC DNA]</scope>
    <source>
        <strain evidence="3 4">CBS 209.92</strain>
    </source>
</reference>
<protein>
    <submittedName>
        <fullName evidence="3">Uncharacterized protein</fullName>
    </submittedName>
</protein>
<sequence>MSESSDSKLHWSSNEENSLIRSIRSDVGENQKNQVDDGVMSDASENKQRALQSSAKKRKFNETDADAADQALNTRSKMVSSPPSSMMPTYLPDSSMLIGLKIKPFGMERNEEKYDFRGSHGMKRGFTPESESVHSDDTTDHEEEWSSDLQYIEEVKFDDGEEEVEGVEGQVEEDVKRELGEEVDGEAAEEIKEEIKEEVDEEPEDKEKEGEEAEEDEEKENKAPGSTTPTSTPKSSTSFSGETASATVTGSSPAPAAGMAIKAGVGAGALPLHVKQATGISLTTGGAQTPDGWPRGYRSLSQPTANLGVSTHPHPTVRCVAASHNGTGTPTSYQHQNVSFASTTSYQPANTSFTSETHHVNNWTAINKSTVGNTPTSWQPLQDSFTRAQTSLLLAAEPSLYKGLSELITRPTTEKANAVETPTSHQVQGRSSLRINLSSLVGSSQAPEYRLLGPPVEGDVPSRATTFGEILEMFEHEKEAEHLEIEEEIRGLEQQIEILREQSKAAKSQSVRAGELLDRLHLPGGWADLNAFEVFDLISGVVGPETDEAGGEPKTF</sequence>
<comment type="caution">
    <text evidence="3">The sequence shown here is derived from an EMBL/GenBank/DDBJ whole genome shotgun (WGS) entry which is preliminary data.</text>
</comment>
<evidence type="ECO:0000313" key="3">
    <source>
        <dbReference type="EMBL" id="KAL2786788.1"/>
    </source>
</evidence>
<evidence type="ECO:0000313" key="4">
    <source>
        <dbReference type="Proteomes" id="UP001610563"/>
    </source>
</evidence>
<evidence type="ECO:0000256" key="1">
    <source>
        <dbReference type="SAM" id="Coils"/>
    </source>
</evidence>
<feature type="compositionally biased region" description="Acidic residues" evidence="2">
    <location>
        <begin position="159"/>
        <end position="172"/>
    </location>
</feature>
<gene>
    <name evidence="3" type="ORF">BJX66DRAFT_341833</name>
</gene>
<dbReference type="Proteomes" id="UP001610563">
    <property type="component" value="Unassembled WGS sequence"/>
</dbReference>
<feature type="compositionally biased region" description="Polar residues" evidence="2">
    <location>
        <begin position="10"/>
        <end position="20"/>
    </location>
</feature>
<keyword evidence="4" id="KW-1185">Reference proteome</keyword>
<dbReference type="EMBL" id="JBFTWV010000110">
    <property type="protein sequence ID" value="KAL2786788.1"/>
    <property type="molecule type" value="Genomic_DNA"/>
</dbReference>
<feature type="compositionally biased region" description="Acidic residues" evidence="2">
    <location>
        <begin position="196"/>
        <end position="218"/>
    </location>
</feature>
<feature type="coiled-coil region" evidence="1">
    <location>
        <begin position="475"/>
        <end position="509"/>
    </location>
</feature>
<feature type="region of interest" description="Disordered" evidence="2">
    <location>
        <begin position="116"/>
        <end position="253"/>
    </location>
</feature>
<accession>A0ABR4FU53</accession>